<dbReference type="PANTHER" id="PTHR15261">
    <property type="entry name" value="THROMBOSPONDIN-TYPE LAMININ G DOMAIN AND EAR REPEAT-CONTAINING"/>
    <property type="match status" value="1"/>
</dbReference>
<sequence length="229" mass="27119">MFSVIVIIGEGEISEKLVEKPGVYVFDLEEKLTKIQGLDIPYASDVSLWVQNRNLFLGISRKMSLTQDKKINFEVYSPMYQWKGSHFDMVQKIKTYNAQKVLPFSIWDSHYLIYADRRNNKGESNIFSELYKYDIHSGQYVLHQKILTYGVKDVKHFCFFQRNMKEDFLIITNSNNTETKTLILKFVDDYFLPFQHIENLERVKEWLPVIVSPISFVRNTHKELNNKNI</sequence>
<dbReference type="PANTHER" id="PTHR15261:SF4">
    <property type="entry name" value="THROMBOSPONDIN-TYPE LAMININ G DOMAIN AND EAR REPEAT-CONTAINING PROTEIN"/>
    <property type="match status" value="1"/>
</dbReference>
<accession>A0A7F5RIH7</accession>
<name>A0A7F5RIH7_AGRPL</name>
<dbReference type="OrthoDB" id="188713at2759"/>
<dbReference type="GeneID" id="108740173"/>
<dbReference type="Proteomes" id="UP000192223">
    <property type="component" value="Unplaced"/>
</dbReference>
<evidence type="ECO:0000313" key="2">
    <source>
        <dbReference type="RefSeq" id="XP_025835793.1"/>
    </source>
</evidence>
<protein>
    <submittedName>
        <fullName evidence="2">Uncharacterized protein LOC108740173 isoform X2</fullName>
    </submittedName>
</protein>
<dbReference type="RefSeq" id="XP_025835793.1">
    <property type="nucleotide sequence ID" value="XM_025980008.1"/>
</dbReference>
<proteinExistence type="predicted"/>
<dbReference type="AlphaFoldDB" id="A0A7F5RIH7"/>
<dbReference type="GO" id="GO:0007165">
    <property type="term" value="P:signal transduction"/>
    <property type="evidence" value="ECO:0007669"/>
    <property type="project" value="TreeGrafter"/>
</dbReference>
<gene>
    <name evidence="2" type="primary">LOC108740173</name>
</gene>
<reference evidence="2" key="1">
    <citation type="submission" date="2025-08" db="UniProtKB">
        <authorList>
            <consortium name="RefSeq"/>
        </authorList>
    </citation>
    <scope>IDENTIFICATION</scope>
    <source>
        <tissue evidence="2">Entire body</tissue>
    </source>
</reference>
<keyword evidence="1" id="KW-1185">Reference proteome</keyword>
<organism evidence="1 2">
    <name type="scientific">Agrilus planipennis</name>
    <name type="common">Emerald ash borer</name>
    <name type="synonym">Agrilus marcopoli</name>
    <dbReference type="NCBI Taxonomy" id="224129"/>
    <lineage>
        <taxon>Eukaryota</taxon>
        <taxon>Metazoa</taxon>
        <taxon>Ecdysozoa</taxon>
        <taxon>Arthropoda</taxon>
        <taxon>Hexapoda</taxon>
        <taxon>Insecta</taxon>
        <taxon>Pterygota</taxon>
        <taxon>Neoptera</taxon>
        <taxon>Endopterygota</taxon>
        <taxon>Coleoptera</taxon>
        <taxon>Polyphaga</taxon>
        <taxon>Elateriformia</taxon>
        <taxon>Buprestoidea</taxon>
        <taxon>Buprestidae</taxon>
        <taxon>Agrilinae</taxon>
        <taxon>Agrilus</taxon>
    </lineage>
</organism>
<evidence type="ECO:0000313" key="1">
    <source>
        <dbReference type="Proteomes" id="UP000192223"/>
    </source>
</evidence>